<dbReference type="Gene3D" id="1.10.10.10">
    <property type="entry name" value="Winged helix-like DNA-binding domain superfamily/Winged helix DNA-binding domain"/>
    <property type="match status" value="1"/>
</dbReference>
<dbReference type="InterPro" id="IPR059106">
    <property type="entry name" value="WHD_MalT"/>
</dbReference>
<dbReference type="CDD" id="cd06170">
    <property type="entry name" value="LuxR_C_like"/>
    <property type="match status" value="1"/>
</dbReference>
<evidence type="ECO:0000313" key="6">
    <source>
        <dbReference type="Proteomes" id="UP000199183"/>
    </source>
</evidence>
<evidence type="ECO:0000256" key="2">
    <source>
        <dbReference type="ARBA" id="ARBA00023125"/>
    </source>
</evidence>
<gene>
    <name evidence="5" type="ORF">SAMN04489806_2182</name>
</gene>
<keyword evidence="3" id="KW-0804">Transcription</keyword>
<dbReference type="PANTHER" id="PTHR44688:SF16">
    <property type="entry name" value="DNA-BINDING TRANSCRIPTIONAL ACTIVATOR DEVR_DOSR"/>
    <property type="match status" value="1"/>
</dbReference>
<dbReference type="GO" id="GO:0003677">
    <property type="term" value="F:DNA binding"/>
    <property type="evidence" value="ECO:0007669"/>
    <property type="project" value="UniProtKB-KW"/>
</dbReference>
<feature type="domain" description="HTH luxR-type" evidence="4">
    <location>
        <begin position="787"/>
        <end position="852"/>
    </location>
</feature>
<keyword evidence="1" id="KW-0805">Transcription regulation</keyword>
<dbReference type="Pfam" id="PF25873">
    <property type="entry name" value="WHD_MalT"/>
    <property type="match status" value="1"/>
</dbReference>
<dbReference type="SUPFAM" id="SSF46894">
    <property type="entry name" value="C-terminal effector domain of the bipartite response regulators"/>
    <property type="match status" value="1"/>
</dbReference>
<dbReference type="AlphaFoldDB" id="A0A1H4NFU9"/>
<dbReference type="InterPro" id="IPR000792">
    <property type="entry name" value="Tscrpt_reg_LuxR_C"/>
</dbReference>
<dbReference type="PANTHER" id="PTHR44688">
    <property type="entry name" value="DNA-BINDING TRANSCRIPTIONAL ACTIVATOR DEVR_DOSR"/>
    <property type="match status" value="1"/>
</dbReference>
<organism evidence="5 6">
    <name type="scientific">Paramicrobacterium humi</name>
    <dbReference type="NCBI Taxonomy" id="640635"/>
    <lineage>
        <taxon>Bacteria</taxon>
        <taxon>Bacillati</taxon>
        <taxon>Actinomycetota</taxon>
        <taxon>Actinomycetes</taxon>
        <taxon>Micrococcales</taxon>
        <taxon>Microbacteriaceae</taxon>
        <taxon>Paramicrobacterium</taxon>
    </lineage>
</organism>
<dbReference type="STRING" id="640635.SAMN04489806_2182"/>
<accession>A0A1H4NFU9</accession>
<name>A0A1H4NFU9_9MICO</name>
<sequence length="854" mass="91559">MTLVHGAPRLPVTVLERERLLCFLDEDSAITVVRASAGSGKTVLLTQWTRRAADAGARVVWLGASPESSGRLAFWAELGRRFAMLSDEPEFSLLGTLSESLSATPDVSPLLGTLFGRLPEQVTVVVDNGQMLDEQVLRDLVDVVAVAPALRVIVGTRSRTPLAALEAMTRVPVSLIEGSDLALTADETAELLGPDSDLAETVLSASDGNALVTHALVLSLSRTPEGEGRLNTVLSEVRNALGGSLLGSISRLEDERFFDFVLRIARSSGVTLELARELTGCDDSDALLVRVEESGLGLWTRTAKGELFTLTTLVREALAAEHERRLPAEGKHLDAIIARWELRTGKPLEALARAISIGDYDLVALVIKSAWYRFVSEHKLAVSELLSRIPLTTLMRRPLVAMLLALIYNQSPNHRLKAVEFFGLAVAASRLMRNTPPADAALLRGMESAALRVIGQSQRAAAAAERTTVLLGGLDVSSREELGTLLPVLGNHAGVSLLHAGRTTEARELFKAALADADLLGTHFRFQPLANLAGLDAILGNIVEARSTVSVARTATWPARWKDGYAGAFYRVAEAILALELGDPAAASEHLRLLDPHLSTIEHWPAIAYLHGFVALASGEPVLGLEKLARTREWHAARPTTFMHSALTSIESQLHLAVGDVAASARLLRGSSGGPVLALARARHALVVGEVRVVAAQLAQAASAGLSSDRLRAEHAVLELALLLREGRDSGHQAQAALALLTARELRMPLLQVPAEDLLAITALADRMGGRTAEFIAEAPLPTGLRMLAEVPTLTPRELVILEQLATQRTLPEIAAQLVVSRNTIKAQSRSLYRKLGVGSRDDAVAEARRHGLL</sequence>
<evidence type="ECO:0000259" key="4">
    <source>
        <dbReference type="PROSITE" id="PS50043"/>
    </source>
</evidence>
<dbReference type="EMBL" id="FNRY01000001">
    <property type="protein sequence ID" value="SEB94081.1"/>
    <property type="molecule type" value="Genomic_DNA"/>
</dbReference>
<dbReference type="OrthoDB" id="3178268at2"/>
<keyword evidence="6" id="KW-1185">Reference proteome</keyword>
<dbReference type="GO" id="GO:0006355">
    <property type="term" value="P:regulation of DNA-templated transcription"/>
    <property type="evidence" value="ECO:0007669"/>
    <property type="project" value="InterPro"/>
</dbReference>
<evidence type="ECO:0000256" key="1">
    <source>
        <dbReference type="ARBA" id="ARBA00023015"/>
    </source>
</evidence>
<dbReference type="InterPro" id="IPR036388">
    <property type="entry name" value="WH-like_DNA-bd_sf"/>
</dbReference>
<protein>
    <submittedName>
        <fullName evidence="5">LuxR family transcriptional regulator, maltose regulon positive regulatory protein</fullName>
    </submittedName>
</protein>
<dbReference type="Pfam" id="PF00196">
    <property type="entry name" value="GerE"/>
    <property type="match status" value="1"/>
</dbReference>
<proteinExistence type="predicted"/>
<dbReference type="InterPro" id="IPR016032">
    <property type="entry name" value="Sig_transdc_resp-reg_C-effctor"/>
</dbReference>
<dbReference type="Proteomes" id="UP000199183">
    <property type="component" value="Unassembled WGS sequence"/>
</dbReference>
<reference evidence="5 6" key="1">
    <citation type="submission" date="2016-10" db="EMBL/GenBank/DDBJ databases">
        <authorList>
            <person name="de Groot N.N."/>
        </authorList>
    </citation>
    <scope>NUCLEOTIDE SEQUENCE [LARGE SCALE GENOMIC DNA]</scope>
    <source>
        <strain evidence="5 6">DSM 21799</strain>
    </source>
</reference>
<keyword evidence="2" id="KW-0238">DNA-binding</keyword>
<evidence type="ECO:0000256" key="3">
    <source>
        <dbReference type="ARBA" id="ARBA00023163"/>
    </source>
</evidence>
<dbReference type="SMART" id="SM00421">
    <property type="entry name" value="HTH_LUXR"/>
    <property type="match status" value="1"/>
</dbReference>
<dbReference type="RefSeq" id="WP_091183897.1">
    <property type="nucleotide sequence ID" value="NZ_FNRY01000001.1"/>
</dbReference>
<dbReference type="PROSITE" id="PS50043">
    <property type="entry name" value="HTH_LUXR_2"/>
    <property type="match status" value="1"/>
</dbReference>
<evidence type="ECO:0000313" key="5">
    <source>
        <dbReference type="EMBL" id="SEB94081.1"/>
    </source>
</evidence>